<name>A0A1H3DCX1_9FLAO</name>
<evidence type="ECO:0000313" key="2">
    <source>
        <dbReference type="Proteomes" id="UP000199595"/>
    </source>
</evidence>
<dbReference type="STRING" id="762486.SAMN05444411_10799"/>
<gene>
    <name evidence="1" type="ORF">SAMN05444411_10799</name>
</gene>
<dbReference type="CDD" id="cd07177">
    <property type="entry name" value="terB_like"/>
    <property type="match status" value="1"/>
</dbReference>
<dbReference type="InterPro" id="IPR029024">
    <property type="entry name" value="TerB-like"/>
</dbReference>
<protein>
    <submittedName>
        <fullName evidence="1">Uncharacterized conserved protein, tellurite resistance protein B (TerB) family</fullName>
    </submittedName>
</protein>
<evidence type="ECO:0000313" key="1">
    <source>
        <dbReference type="EMBL" id="SDX63529.1"/>
    </source>
</evidence>
<dbReference type="SUPFAM" id="SSF158682">
    <property type="entry name" value="TerB-like"/>
    <property type="match status" value="1"/>
</dbReference>
<dbReference type="EMBL" id="FNNJ01000007">
    <property type="protein sequence ID" value="SDX63529.1"/>
    <property type="molecule type" value="Genomic_DNA"/>
</dbReference>
<dbReference type="RefSeq" id="WP_090124181.1">
    <property type="nucleotide sequence ID" value="NZ_FNNJ01000007.1"/>
</dbReference>
<organism evidence="1 2">
    <name type="scientific">Lutibacter oricola</name>
    <dbReference type="NCBI Taxonomy" id="762486"/>
    <lineage>
        <taxon>Bacteria</taxon>
        <taxon>Pseudomonadati</taxon>
        <taxon>Bacteroidota</taxon>
        <taxon>Flavobacteriia</taxon>
        <taxon>Flavobacteriales</taxon>
        <taxon>Flavobacteriaceae</taxon>
        <taxon>Lutibacter</taxon>
    </lineage>
</organism>
<dbReference type="AlphaFoldDB" id="A0A1H3DCX1"/>
<accession>A0A1H3DCX1</accession>
<sequence length="144" mass="16281">MSISNFNLSGDQQHNINHFASVVKLAMADGVITEGEEKLLKRVASKLHILDDKVVDVLKNYKDYPTTTPHGYDDRIELLHDYAKIIFADNDVTKDEAIILRRICVGLGFPTDNVDKVADEAIHLVLNDNDLEDFTKAIKYVNRI</sequence>
<dbReference type="Proteomes" id="UP000199595">
    <property type="component" value="Unassembled WGS sequence"/>
</dbReference>
<dbReference type="OrthoDB" id="981083at2"/>
<proteinExistence type="predicted"/>
<reference evidence="1 2" key="1">
    <citation type="submission" date="2016-10" db="EMBL/GenBank/DDBJ databases">
        <authorList>
            <person name="de Groot N.N."/>
        </authorList>
    </citation>
    <scope>NUCLEOTIDE SEQUENCE [LARGE SCALE GENOMIC DNA]</scope>
    <source>
        <strain evidence="1 2">DSM 24956</strain>
    </source>
</reference>
<dbReference type="Gene3D" id="1.10.3680.10">
    <property type="entry name" value="TerB-like"/>
    <property type="match status" value="1"/>
</dbReference>
<keyword evidence="2" id="KW-1185">Reference proteome</keyword>